<organism evidence="2 4">
    <name type="scientific">Didymodactylos carnosus</name>
    <dbReference type="NCBI Taxonomy" id="1234261"/>
    <lineage>
        <taxon>Eukaryota</taxon>
        <taxon>Metazoa</taxon>
        <taxon>Spiralia</taxon>
        <taxon>Gnathifera</taxon>
        <taxon>Rotifera</taxon>
        <taxon>Eurotatoria</taxon>
        <taxon>Bdelloidea</taxon>
        <taxon>Philodinida</taxon>
        <taxon>Philodinidae</taxon>
        <taxon>Didymodactylos</taxon>
    </lineage>
</organism>
<accession>A0A815VVI6</accession>
<evidence type="ECO:0000313" key="4">
    <source>
        <dbReference type="Proteomes" id="UP000663829"/>
    </source>
</evidence>
<dbReference type="AlphaFoldDB" id="A0A815VVI6"/>
<dbReference type="EMBL" id="CAJOBC010091038">
    <property type="protein sequence ID" value="CAF4397008.1"/>
    <property type="molecule type" value="Genomic_DNA"/>
</dbReference>
<name>A0A815VVI6_9BILA</name>
<keyword evidence="4" id="KW-1185">Reference proteome</keyword>
<evidence type="ECO:0000256" key="1">
    <source>
        <dbReference type="SAM" id="Coils"/>
    </source>
</evidence>
<feature type="coiled-coil region" evidence="1">
    <location>
        <begin position="107"/>
        <end position="137"/>
    </location>
</feature>
<keyword evidence="1" id="KW-0175">Coiled coil</keyword>
<proteinExistence type="predicted"/>
<evidence type="ECO:0000313" key="2">
    <source>
        <dbReference type="EMBL" id="CAF1537092.1"/>
    </source>
</evidence>
<evidence type="ECO:0000313" key="3">
    <source>
        <dbReference type="EMBL" id="CAF4397008.1"/>
    </source>
</evidence>
<reference evidence="2" key="1">
    <citation type="submission" date="2021-02" db="EMBL/GenBank/DDBJ databases">
        <authorList>
            <person name="Nowell W R."/>
        </authorList>
    </citation>
    <scope>NUCLEOTIDE SEQUENCE</scope>
</reference>
<sequence>PNAALKVNQIIDELKDDGEAGLVHLGALSEAAGRPITVLDENGNVIRTIGEGKDGKAIEIEYCKPNENNSQGHWTLPGGKEPEGDIYSGKNNCLFNVVAAQTGKEPNELRQNTIEHMERDKDNLANQTQDIKRLEEYKKHKLTMGGAKYINGKIFLNKDEVDSIIKTVNSTSYERPDAPYKVFNLISAEDNDEKDVQLTKHHMISEEEIRKDFQKFIKEYKGSRGDLVKEFNNYLNHENNKIGKDIFVKSLKLTNKNCDVNNDNGEVTRHFLKAVSWHSNNIKIGPTGSIRSDDPTDSKDNKYKIDTKLAVDEKTKETLNKYEKDKNENKSINILRVQNSLSNNSEQYGWSENKFTQRYQVDKTRTIGVNTKYFRKGDSDYRKVNIQTGKFVKK</sequence>
<dbReference type="OrthoDB" id="10068408at2759"/>
<comment type="caution">
    <text evidence="2">The sequence shown here is derived from an EMBL/GenBank/DDBJ whole genome shotgun (WGS) entry which is preliminary data.</text>
</comment>
<feature type="non-terminal residue" evidence="2">
    <location>
        <position position="1"/>
    </location>
</feature>
<dbReference type="Proteomes" id="UP000681722">
    <property type="component" value="Unassembled WGS sequence"/>
</dbReference>
<dbReference type="Proteomes" id="UP000663829">
    <property type="component" value="Unassembled WGS sequence"/>
</dbReference>
<dbReference type="EMBL" id="CAJNOQ010025425">
    <property type="protein sequence ID" value="CAF1537092.1"/>
    <property type="molecule type" value="Genomic_DNA"/>
</dbReference>
<gene>
    <name evidence="2" type="ORF">GPM918_LOCUS38401</name>
    <name evidence="3" type="ORF">SRO942_LOCUS39223</name>
</gene>
<protein>
    <submittedName>
        <fullName evidence="2">Uncharacterized protein</fullName>
    </submittedName>
</protein>